<dbReference type="AlphaFoldDB" id="A0A7Z0MN96"/>
<evidence type="ECO:0000313" key="2">
    <source>
        <dbReference type="Proteomes" id="UP000537890"/>
    </source>
</evidence>
<name>A0A7Z0MN96_9GAMM</name>
<dbReference type="Proteomes" id="UP000537890">
    <property type="component" value="Unassembled WGS sequence"/>
</dbReference>
<protein>
    <submittedName>
        <fullName evidence="1">Uncharacterized protein</fullName>
    </submittedName>
</protein>
<organism evidence="1 2">
    <name type="scientific">Candidatus Methanofishera endochildressiae</name>
    <dbReference type="NCBI Taxonomy" id="2738884"/>
    <lineage>
        <taxon>Bacteria</taxon>
        <taxon>Pseudomonadati</taxon>
        <taxon>Pseudomonadota</taxon>
        <taxon>Gammaproteobacteria</taxon>
        <taxon>Candidatus Methanofishera</taxon>
    </lineage>
</organism>
<accession>A0A7Z0MN96</accession>
<dbReference type="EMBL" id="JACCHS010000010">
    <property type="protein sequence ID" value="NYT46520.1"/>
    <property type="molecule type" value="Genomic_DNA"/>
</dbReference>
<gene>
    <name evidence="1" type="ORF">H0A75_01265</name>
</gene>
<proteinExistence type="predicted"/>
<evidence type="ECO:0000313" key="1">
    <source>
        <dbReference type="EMBL" id="NYT46520.1"/>
    </source>
</evidence>
<sequence>MLVWPEVCKGTFCTTILVRKKRGENDVTSSYDVTSAHVTDVTSGYDVTSTHVTDVTSGHITSGSTPFPHYDGLQVLKTVKY</sequence>
<comment type="caution">
    <text evidence="1">The sequence shown here is derived from an EMBL/GenBank/DDBJ whole genome shotgun (WGS) entry which is preliminary data.</text>
</comment>
<reference evidence="1 2" key="1">
    <citation type="submission" date="2020-05" db="EMBL/GenBank/DDBJ databases">
        <title>Horizontal transmission and recombination maintain forever young bacterial symbiont genomes.</title>
        <authorList>
            <person name="Russell S.L."/>
            <person name="Pepper-Tunick E."/>
            <person name="Svedberg J."/>
            <person name="Byrne A."/>
            <person name="Ruelas Castillo J."/>
            <person name="Vollmers C."/>
            <person name="Beinart R.A."/>
            <person name="Corbett-Detig R."/>
        </authorList>
    </citation>
    <scope>NUCLEOTIDE SEQUENCE [LARGE SCALE GENOMIC DNA]</scope>
    <source>
        <strain evidence="1">4727-3</strain>
    </source>
</reference>